<reference evidence="2" key="1">
    <citation type="submission" date="2022-11" db="UniProtKB">
        <authorList>
            <consortium name="WormBaseParasite"/>
        </authorList>
    </citation>
    <scope>IDENTIFICATION</scope>
</reference>
<dbReference type="WBParaSite" id="nRc.2.0.1.t22809-RA">
    <property type="protein sequence ID" value="nRc.2.0.1.t22809-RA"/>
    <property type="gene ID" value="nRc.2.0.1.g22809"/>
</dbReference>
<organism evidence="1 2">
    <name type="scientific">Romanomermis culicivorax</name>
    <name type="common">Nematode worm</name>
    <dbReference type="NCBI Taxonomy" id="13658"/>
    <lineage>
        <taxon>Eukaryota</taxon>
        <taxon>Metazoa</taxon>
        <taxon>Ecdysozoa</taxon>
        <taxon>Nematoda</taxon>
        <taxon>Enoplea</taxon>
        <taxon>Dorylaimia</taxon>
        <taxon>Mermithida</taxon>
        <taxon>Mermithoidea</taxon>
        <taxon>Mermithidae</taxon>
        <taxon>Romanomermis</taxon>
    </lineage>
</organism>
<accession>A0A915J8L5</accession>
<evidence type="ECO:0000313" key="1">
    <source>
        <dbReference type="Proteomes" id="UP000887565"/>
    </source>
</evidence>
<proteinExistence type="predicted"/>
<name>A0A915J8L5_ROMCU</name>
<dbReference type="AlphaFoldDB" id="A0A915J8L5"/>
<protein>
    <submittedName>
        <fullName evidence="2">Uncharacterized protein</fullName>
    </submittedName>
</protein>
<sequence length="75" mass="8685">MASNRESRPLDFLYDPTYIITSKERQKAEKNAQNLMRIKPLKLNNQLQSSSNLKDILTIQKTPPDHYSIDKPSNP</sequence>
<keyword evidence="1" id="KW-1185">Reference proteome</keyword>
<evidence type="ECO:0000313" key="2">
    <source>
        <dbReference type="WBParaSite" id="nRc.2.0.1.t22809-RA"/>
    </source>
</evidence>
<dbReference type="Proteomes" id="UP000887565">
    <property type="component" value="Unplaced"/>
</dbReference>